<protein>
    <submittedName>
        <fullName evidence="3">Enoyl-(Acyl carrier protein) reductase</fullName>
    </submittedName>
</protein>
<dbReference type="EMBL" id="FMXQ01000004">
    <property type="protein sequence ID" value="SDB30033.1"/>
    <property type="molecule type" value="Genomic_DNA"/>
</dbReference>
<dbReference type="FunFam" id="3.40.50.720:FF:000084">
    <property type="entry name" value="Short-chain dehydrogenase reductase"/>
    <property type="match status" value="1"/>
</dbReference>
<keyword evidence="4" id="KW-1185">Reference proteome</keyword>
<dbReference type="AlphaFoldDB" id="A0A1G6CAY1"/>
<evidence type="ECO:0000256" key="1">
    <source>
        <dbReference type="ARBA" id="ARBA00006484"/>
    </source>
</evidence>
<organism evidence="3 4">
    <name type="scientific">Bauldia litoralis</name>
    <dbReference type="NCBI Taxonomy" id="665467"/>
    <lineage>
        <taxon>Bacteria</taxon>
        <taxon>Pseudomonadati</taxon>
        <taxon>Pseudomonadota</taxon>
        <taxon>Alphaproteobacteria</taxon>
        <taxon>Hyphomicrobiales</taxon>
        <taxon>Kaistiaceae</taxon>
        <taxon>Bauldia</taxon>
    </lineage>
</organism>
<dbReference type="NCBIfam" id="NF005559">
    <property type="entry name" value="PRK07231.1"/>
    <property type="match status" value="1"/>
</dbReference>
<evidence type="ECO:0000313" key="4">
    <source>
        <dbReference type="Proteomes" id="UP000199071"/>
    </source>
</evidence>
<evidence type="ECO:0000256" key="2">
    <source>
        <dbReference type="ARBA" id="ARBA00023002"/>
    </source>
</evidence>
<dbReference type="PANTHER" id="PTHR24321:SF8">
    <property type="entry name" value="ESTRADIOL 17-BETA-DEHYDROGENASE 8-RELATED"/>
    <property type="match status" value="1"/>
</dbReference>
<comment type="similarity">
    <text evidence="1">Belongs to the short-chain dehydrogenases/reductases (SDR) family.</text>
</comment>
<evidence type="ECO:0000313" key="3">
    <source>
        <dbReference type="EMBL" id="SDB30033.1"/>
    </source>
</evidence>
<dbReference type="PANTHER" id="PTHR24321">
    <property type="entry name" value="DEHYDROGENASES, SHORT CHAIN"/>
    <property type="match status" value="1"/>
</dbReference>
<reference evidence="3 4" key="1">
    <citation type="submission" date="2016-10" db="EMBL/GenBank/DDBJ databases">
        <authorList>
            <person name="de Groot N.N."/>
        </authorList>
    </citation>
    <scope>NUCLEOTIDE SEQUENCE [LARGE SCALE GENOMIC DNA]</scope>
    <source>
        <strain evidence="3 4">ATCC 35022</strain>
    </source>
</reference>
<proteinExistence type="inferred from homology"/>
<gene>
    <name evidence="3" type="ORF">SAMN02982931_02273</name>
</gene>
<dbReference type="Proteomes" id="UP000199071">
    <property type="component" value="Unassembled WGS sequence"/>
</dbReference>
<sequence length="252" mass="25956">MKRFEGKVVIVTGGASGQGEAACRLFAAEGASVVVADWNGEGAARLADEIGGVALRVDVSQEVDVIAMIRLAETRFGRLDVLFNNAGVGHSESARFKMASIVETPGEDWDNILAINLKGCAMGCKHAIPLMVRGGGGAIVNNASIMGIAGVPGADAYSAAKGGMISLTRVLAVEWIEKGVRVNCICPGPVATGMTAPMMETEEGRREVIGLSPAGRVATSEEVAKVAVFLASDDASFVNGVILPVDGGWAAR</sequence>
<accession>A0A1G6CAY1</accession>
<dbReference type="STRING" id="665467.SAMN02982931_02273"/>
<keyword evidence="2" id="KW-0560">Oxidoreductase</keyword>
<dbReference type="RefSeq" id="WP_090876775.1">
    <property type="nucleotide sequence ID" value="NZ_FMXQ01000004.1"/>
</dbReference>
<dbReference type="GO" id="GO:0016491">
    <property type="term" value="F:oxidoreductase activity"/>
    <property type="evidence" value="ECO:0007669"/>
    <property type="project" value="UniProtKB-KW"/>
</dbReference>
<dbReference type="PRINTS" id="PR00081">
    <property type="entry name" value="GDHRDH"/>
</dbReference>
<name>A0A1G6CAY1_9HYPH</name>
<dbReference type="InterPro" id="IPR036291">
    <property type="entry name" value="NAD(P)-bd_dom_sf"/>
</dbReference>
<dbReference type="PROSITE" id="PS00061">
    <property type="entry name" value="ADH_SHORT"/>
    <property type="match status" value="1"/>
</dbReference>
<dbReference type="Pfam" id="PF13561">
    <property type="entry name" value="adh_short_C2"/>
    <property type="match status" value="1"/>
</dbReference>
<dbReference type="InterPro" id="IPR020904">
    <property type="entry name" value="Sc_DH/Rdtase_CS"/>
</dbReference>
<dbReference type="InterPro" id="IPR002347">
    <property type="entry name" value="SDR_fam"/>
</dbReference>
<dbReference type="PRINTS" id="PR00080">
    <property type="entry name" value="SDRFAMILY"/>
</dbReference>
<dbReference type="OrthoDB" id="7930933at2"/>
<dbReference type="Gene3D" id="3.40.50.720">
    <property type="entry name" value="NAD(P)-binding Rossmann-like Domain"/>
    <property type="match status" value="1"/>
</dbReference>
<dbReference type="CDD" id="cd05233">
    <property type="entry name" value="SDR_c"/>
    <property type="match status" value="1"/>
</dbReference>
<dbReference type="SUPFAM" id="SSF51735">
    <property type="entry name" value="NAD(P)-binding Rossmann-fold domains"/>
    <property type="match status" value="1"/>
</dbReference>